<dbReference type="AlphaFoldDB" id="A0A182EU83"/>
<reference evidence="3 4" key="2">
    <citation type="submission" date="2018-08" db="EMBL/GenBank/DDBJ databases">
        <authorList>
            <person name="Laetsch R D."/>
            <person name="Stevens L."/>
            <person name="Kumar S."/>
            <person name="Blaxter L. M."/>
        </authorList>
    </citation>
    <scope>NUCLEOTIDE SEQUENCE [LARGE SCALE GENOMIC DNA]</scope>
</reference>
<dbReference type="InterPro" id="IPR023410">
    <property type="entry name" value="14-3-3_domain"/>
</dbReference>
<comment type="similarity">
    <text evidence="1">Belongs to the 14-3-3 family.</text>
</comment>
<dbReference type="Gene3D" id="1.20.190.20">
    <property type="entry name" value="14-3-3 domain"/>
    <property type="match status" value="1"/>
</dbReference>
<keyword evidence="4" id="KW-1185">Reference proteome</keyword>
<feature type="domain" description="14-3-3" evidence="2">
    <location>
        <begin position="14"/>
        <end position="90"/>
    </location>
</feature>
<dbReference type="OrthoDB" id="10260625at2759"/>
<evidence type="ECO:0000313" key="4">
    <source>
        <dbReference type="Proteomes" id="UP000271087"/>
    </source>
</evidence>
<sequence>MQAKLKVLDLRVLAQNFYQEVCELAEEKLKKHDPPRLDVILNKSIHHYTIRYERLKAMQISMQAIIGGKEDIAEDPDTHASINLLRDNLDTSMACLDPKKEVHELERLEG</sequence>
<dbReference type="STRING" id="42157.A0A182EU83"/>
<name>A0A182EU83_ONCOC</name>
<organism evidence="5">
    <name type="scientific">Onchocerca ochengi</name>
    <name type="common">Filarial nematode worm</name>
    <dbReference type="NCBI Taxonomy" id="42157"/>
    <lineage>
        <taxon>Eukaryota</taxon>
        <taxon>Metazoa</taxon>
        <taxon>Ecdysozoa</taxon>
        <taxon>Nematoda</taxon>
        <taxon>Chromadorea</taxon>
        <taxon>Rhabditida</taxon>
        <taxon>Spirurina</taxon>
        <taxon>Spiruromorpha</taxon>
        <taxon>Filarioidea</taxon>
        <taxon>Onchocercidae</taxon>
        <taxon>Onchocerca</taxon>
    </lineage>
</organism>
<protein>
    <submittedName>
        <fullName evidence="5">14_3_3 domain-containing protein</fullName>
    </submittedName>
</protein>
<evidence type="ECO:0000259" key="2">
    <source>
        <dbReference type="Pfam" id="PF00244"/>
    </source>
</evidence>
<accession>A0A182EU83</accession>
<dbReference type="InterPro" id="IPR036815">
    <property type="entry name" value="14-3-3_dom_sf"/>
</dbReference>
<proteinExistence type="inferred from homology"/>
<dbReference type="WBParaSite" id="nOo.2.0.1.t11712-RA">
    <property type="protein sequence ID" value="nOo.2.0.1.t11712-RA"/>
    <property type="gene ID" value="nOo.2.0.1.g11712"/>
</dbReference>
<dbReference type="Pfam" id="PF00244">
    <property type="entry name" value="14-3-3"/>
    <property type="match status" value="1"/>
</dbReference>
<evidence type="ECO:0000256" key="1">
    <source>
        <dbReference type="ARBA" id="ARBA00006141"/>
    </source>
</evidence>
<evidence type="ECO:0000313" key="5">
    <source>
        <dbReference type="WBParaSite" id="nOo.2.0.1.t11712-RA"/>
    </source>
</evidence>
<dbReference type="EMBL" id="UYRW01008613">
    <property type="protein sequence ID" value="VDM96876.1"/>
    <property type="molecule type" value="Genomic_DNA"/>
</dbReference>
<gene>
    <name evidence="3" type="ORF">NOO_LOCUS11712</name>
</gene>
<dbReference type="SUPFAM" id="SSF48445">
    <property type="entry name" value="14-3-3 protein"/>
    <property type="match status" value="1"/>
</dbReference>
<reference evidence="5" key="1">
    <citation type="submission" date="2016-06" db="UniProtKB">
        <authorList>
            <consortium name="WormBaseParasite"/>
        </authorList>
    </citation>
    <scope>IDENTIFICATION</scope>
</reference>
<dbReference type="Proteomes" id="UP000271087">
    <property type="component" value="Unassembled WGS sequence"/>
</dbReference>
<evidence type="ECO:0000313" key="3">
    <source>
        <dbReference type="EMBL" id="VDM96876.1"/>
    </source>
</evidence>